<evidence type="ECO:0000313" key="4">
    <source>
        <dbReference type="Proteomes" id="UP000734854"/>
    </source>
</evidence>
<comment type="caution">
    <text evidence="3">The sequence shown here is derived from an EMBL/GenBank/DDBJ whole genome shotgun (WGS) entry which is preliminary data.</text>
</comment>
<dbReference type="InterPro" id="IPR008889">
    <property type="entry name" value="VQ"/>
</dbReference>
<feature type="compositionally biased region" description="Basic and acidic residues" evidence="1">
    <location>
        <begin position="10"/>
        <end position="23"/>
    </location>
</feature>
<dbReference type="Pfam" id="PF05678">
    <property type="entry name" value="VQ"/>
    <property type="match status" value="1"/>
</dbReference>
<keyword evidence="4" id="KW-1185">Reference proteome</keyword>
<evidence type="ECO:0000259" key="2">
    <source>
        <dbReference type="Pfam" id="PF05678"/>
    </source>
</evidence>
<proteinExistence type="predicted"/>
<feature type="region of interest" description="Disordered" evidence="1">
    <location>
        <begin position="1"/>
        <end position="32"/>
    </location>
</feature>
<name>A0A8J5G0M1_ZINOF</name>
<accession>A0A8J5G0M1</accession>
<evidence type="ECO:0000313" key="3">
    <source>
        <dbReference type="EMBL" id="KAG6489219.1"/>
    </source>
</evidence>
<dbReference type="Proteomes" id="UP000734854">
    <property type="component" value="Unassembled WGS sequence"/>
</dbReference>
<dbReference type="AlphaFoldDB" id="A0A8J5G0M1"/>
<reference evidence="3 4" key="1">
    <citation type="submission" date="2020-08" db="EMBL/GenBank/DDBJ databases">
        <title>Plant Genome Project.</title>
        <authorList>
            <person name="Zhang R.-G."/>
        </authorList>
    </citation>
    <scope>NUCLEOTIDE SEQUENCE [LARGE SCALE GENOMIC DNA]</scope>
    <source>
        <tissue evidence="3">Rhizome</tissue>
    </source>
</reference>
<gene>
    <name evidence="3" type="ORF">ZIOFF_050481</name>
</gene>
<organism evidence="3 4">
    <name type="scientific">Zingiber officinale</name>
    <name type="common">Ginger</name>
    <name type="synonym">Amomum zingiber</name>
    <dbReference type="NCBI Taxonomy" id="94328"/>
    <lineage>
        <taxon>Eukaryota</taxon>
        <taxon>Viridiplantae</taxon>
        <taxon>Streptophyta</taxon>
        <taxon>Embryophyta</taxon>
        <taxon>Tracheophyta</taxon>
        <taxon>Spermatophyta</taxon>
        <taxon>Magnoliopsida</taxon>
        <taxon>Liliopsida</taxon>
        <taxon>Zingiberales</taxon>
        <taxon>Zingiberaceae</taxon>
        <taxon>Zingiber</taxon>
    </lineage>
</organism>
<sequence length="144" mass="15688">MTPPPPRAAAADRRWPSVDDDSRKIHKSSKRKPPVVIYMVSPEVIHVEASEFMALVQRLTGPLSAAGDGPSASVSRQVLPLRVKAVRELTRRPPTVAQTPVTSSGASETLFFHDLSPPSSYAVRKDEQQMATPHGWLQHGESSS</sequence>
<dbReference type="GO" id="GO:0005634">
    <property type="term" value="C:nucleus"/>
    <property type="evidence" value="ECO:0007669"/>
    <property type="project" value="TreeGrafter"/>
</dbReference>
<protein>
    <recommendedName>
        <fullName evidence="2">VQ domain-containing protein</fullName>
    </recommendedName>
</protein>
<feature type="domain" description="VQ" evidence="2">
    <location>
        <begin position="40"/>
        <end position="62"/>
    </location>
</feature>
<dbReference type="EMBL" id="JACMSC010000014">
    <property type="protein sequence ID" value="KAG6489219.1"/>
    <property type="molecule type" value="Genomic_DNA"/>
</dbReference>
<feature type="region of interest" description="Disordered" evidence="1">
    <location>
        <begin position="119"/>
        <end position="144"/>
    </location>
</feature>
<dbReference type="PANTHER" id="PTHR33143">
    <property type="entry name" value="F16F4.1 PROTEIN-RELATED"/>
    <property type="match status" value="1"/>
</dbReference>
<evidence type="ECO:0000256" key="1">
    <source>
        <dbReference type="SAM" id="MobiDB-lite"/>
    </source>
</evidence>
<dbReference type="PANTHER" id="PTHR33143:SF69">
    <property type="entry name" value="OS06G0603300 PROTEIN"/>
    <property type="match status" value="1"/>
</dbReference>
<dbReference type="InterPro" id="IPR039607">
    <property type="entry name" value="VQ_8/17/18/20/21/25"/>
</dbReference>